<reference evidence="1" key="1">
    <citation type="submission" date="2021-06" db="EMBL/GenBank/DDBJ databases">
        <authorList>
            <person name="Kallberg Y."/>
            <person name="Tangrot J."/>
            <person name="Rosling A."/>
        </authorList>
    </citation>
    <scope>NUCLEOTIDE SEQUENCE</scope>
    <source>
        <strain evidence="1">CL551</strain>
    </source>
</reference>
<gene>
    <name evidence="1" type="ORF">AMORRO_LOCUS4469</name>
</gene>
<accession>A0A9N9FDS2</accession>
<keyword evidence="2" id="KW-1185">Reference proteome</keyword>
<proteinExistence type="predicted"/>
<evidence type="ECO:0000313" key="1">
    <source>
        <dbReference type="EMBL" id="CAG8526622.1"/>
    </source>
</evidence>
<dbReference type="OrthoDB" id="2433550at2759"/>
<dbReference type="EMBL" id="CAJVPV010002462">
    <property type="protein sequence ID" value="CAG8526622.1"/>
    <property type="molecule type" value="Genomic_DNA"/>
</dbReference>
<protein>
    <submittedName>
        <fullName evidence="1">6426_t:CDS:1</fullName>
    </submittedName>
</protein>
<comment type="caution">
    <text evidence="1">The sequence shown here is derived from an EMBL/GenBank/DDBJ whole genome shotgun (WGS) entry which is preliminary data.</text>
</comment>
<dbReference type="AlphaFoldDB" id="A0A9N9FDS2"/>
<evidence type="ECO:0000313" key="2">
    <source>
        <dbReference type="Proteomes" id="UP000789342"/>
    </source>
</evidence>
<dbReference type="Proteomes" id="UP000789342">
    <property type="component" value="Unassembled WGS sequence"/>
</dbReference>
<sequence>MKQYTGGKLPHRLTPYVEILSIQVNKSNKAAVCKACIKKLGRELVLDKSVFTNTKICVKAYLKKYIQFAKLYTEEERAKILYASDEENQQMNISSITTSSSFLSSSLEKIITLHKPTSPIHHL</sequence>
<name>A0A9N9FDS2_9GLOM</name>
<organism evidence="1 2">
    <name type="scientific">Acaulospora morrowiae</name>
    <dbReference type="NCBI Taxonomy" id="94023"/>
    <lineage>
        <taxon>Eukaryota</taxon>
        <taxon>Fungi</taxon>
        <taxon>Fungi incertae sedis</taxon>
        <taxon>Mucoromycota</taxon>
        <taxon>Glomeromycotina</taxon>
        <taxon>Glomeromycetes</taxon>
        <taxon>Diversisporales</taxon>
        <taxon>Acaulosporaceae</taxon>
        <taxon>Acaulospora</taxon>
    </lineage>
</organism>